<dbReference type="HOGENOM" id="CLU_1406631_0_0_6"/>
<dbReference type="eggNOG" id="ENOG5033SIM">
    <property type="taxonomic scope" value="Bacteria"/>
</dbReference>
<evidence type="ECO:0000313" key="3">
    <source>
        <dbReference type="Proteomes" id="UP000019205"/>
    </source>
</evidence>
<dbReference type="STRING" id="314285.KT71_10602"/>
<proteinExistence type="predicted"/>
<dbReference type="NCBIfam" id="TIGR02532">
    <property type="entry name" value="IV_pilin_GFxxxE"/>
    <property type="match status" value="1"/>
</dbReference>
<dbReference type="Gene3D" id="3.55.40.10">
    <property type="entry name" value="minor pseudopilin epsh domain"/>
    <property type="match status" value="1"/>
</dbReference>
<feature type="transmembrane region" description="Helical" evidence="1">
    <location>
        <begin position="6"/>
        <end position="28"/>
    </location>
</feature>
<keyword evidence="3" id="KW-1185">Reference proteome</keyword>
<protein>
    <submittedName>
        <fullName evidence="2">Prepilin-type N-terminal cleavage/methylation domain protein</fullName>
    </submittedName>
</protein>
<gene>
    <name evidence="2" type="ORF">KT71_10602</name>
</gene>
<keyword evidence="1" id="KW-1133">Transmembrane helix</keyword>
<dbReference type="AlphaFoldDB" id="A4A5K1"/>
<reference evidence="2 3" key="1">
    <citation type="journal article" date="2007" name="Proc. Natl. Acad. Sci. U.S.A.">
        <title>Characterization of a marine gammaproteobacterium capable of aerobic anoxygenic photosynthesis.</title>
        <authorList>
            <person name="Fuchs B.M."/>
            <person name="Spring S."/>
            <person name="Teeling H."/>
            <person name="Quast C."/>
            <person name="Wulf J."/>
            <person name="Schattenhofer M."/>
            <person name="Yan S."/>
            <person name="Ferriera S."/>
            <person name="Johnson J."/>
            <person name="Glockner F.O."/>
            <person name="Amann R."/>
        </authorList>
    </citation>
    <scope>NUCLEOTIDE SEQUENCE [LARGE SCALE GENOMIC DNA]</scope>
    <source>
        <strain evidence="2">KT71</strain>
    </source>
</reference>
<sequence length="193" mass="21394">MGVQQGFSLIEMLVVLFVIVLMTSLVTLNVNSGASDRVVQERLETLTAVAAYAMDEAQFSGTDFGVLFANATNEQGEPSVAVHWRQRLQAGWRQPQRSPELFTSLEFPADTRLQISLDDVEVLPVSADAADPRRGTSPQWLLSASGETQAGELLIRNADDDKQLFRLVWDPLGRFTQYRGENETSINDYAFAP</sequence>
<comment type="caution">
    <text evidence="2">The sequence shown here is derived from an EMBL/GenBank/DDBJ whole genome shotgun (WGS) entry which is preliminary data.</text>
</comment>
<evidence type="ECO:0000256" key="1">
    <source>
        <dbReference type="SAM" id="Phobius"/>
    </source>
</evidence>
<reference evidence="2 3" key="2">
    <citation type="journal article" date="2009" name="PLoS ONE">
        <title>The photosynthetic apparatus and its regulation in the aerobic gammaproteobacterium Congregibacter litoralis gen. nov., sp. nov.</title>
        <authorList>
            <person name="Spring S."/>
            <person name="Lunsdorf H."/>
            <person name="Fuchs B.M."/>
            <person name="Tindall B.J."/>
        </authorList>
    </citation>
    <scope>NUCLEOTIDE SEQUENCE [LARGE SCALE GENOMIC DNA]</scope>
    <source>
        <strain evidence="2">KT71</strain>
    </source>
</reference>
<dbReference type="SUPFAM" id="SSF54523">
    <property type="entry name" value="Pili subunits"/>
    <property type="match status" value="1"/>
</dbReference>
<accession>A4A5K1</accession>
<dbReference type="InterPro" id="IPR045584">
    <property type="entry name" value="Pilin-like"/>
</dbReference>
<evidence type="ECO:0000313" key="2">
    <source>
        <dbReference type="EMBL" id="EAQ99072.1"/>
    </source>
</evidence>
<keyword evidence="1" id="KW-0812">Transmembrane</keyword>
<dbReference type="Proteomes" id="UP000019205">
    <property type="component" value="Chromosome"/>
</dbReference>
<dbReference type="OrthoDB" id="5741495at2"/>
<dbReference type="RefSeq" id="WP_008294557.1">
    <property type="nucleotide sequence ID" value="NZ_CM002299.1"/>
</dbReference>
<dbReference type="EMBL" id="AAOA02000003">
    <property type="protein sequence ID" value="EAQ99072.1"/>
    <property type="molecule type" value="Genomic_DNA"/>
</dbReference>
<dbReference type="InterPro" id="IPR012902">
    <property type="entry name" value="N_methyl_site"/>
</dbReference>
<dbReference type="Pfam" id="PF07963">
    <property type="entry name" value="N_methyl"/>
    <property type="match status" value="1"/>
</dbReference>
<name>A4A5K1_9GAMM</name>
<dbReference type="PROSITE" id="PS00409">
    <property type="entry name" value="PROKAR_NTER_METHYL"/>
    <property type="match status" value="1"/>
</dbReference>
<organism evidence="2 3">
    <name type="scientific">Congregibacter litoralis KT71</name>
    <dbReference type="NCBI Taxonomy" id="314285"/>
    <lineage>
        <taxon>Bacteria</taxon>
        <taxon>Pseudomonadati</taxon>
        <taxon>Pseudomonadota</taxon>
        <taxon>Gammaproteobacteria</taxon>
        <taxon>Cellvibrionales</taxon>
        <taxon>Halieaceae</taxon>
        <taxon>Congregibacter</taxon>
    </lineage>
</organism>
<keyword evidence="1" id="KW-0472">Membrane</keyword>